<proteinExistence type="predicted"/>
<comment type="caution">
    <text evidence="2">The sequence shown here is derived from an EMBL/GenBank/DDBJ whole genome shotgun (WGS) entry which is preliminary data.</text>
</comment>
<evidence type="ECO:0000259" key="1">
    <source>
        <dbReference type="SMART" id="SM00966"/>
    </source>
</evidence>
<dbReference type="GO" id="GO:0003677">
    <property type="term" value="F:DNA binding"/>
    <property type="evidence" value="ECO:0007669"/>
    <property type="project" value="UniProtKB-KW"/>
</dbReference>
<reference evidence="2 3" key="1">
    <citation type="journal article" date="2021" name="ISME Commun">
        <title>Automated analysis of genomic sequences facilitates high-throughput and comprehensive description of bacteria.</title>
        <authorList>
            <person name="Hitch T.C.A."/>
        </authorList>
    </citation>
    <scope>NUCLEOTIDE SEQUENCE [LARGE SCALE GENOMIC DNA]</scope>
    <source>
        <strain evidence="2 3">Sanger_31</strain>
    </source>
</reference>
<evidence type="ECO:0000313" key="2">
    <source>
        <dbReference type="EMBL" id="MCU6705310.1"/>
    </source>
</evidence>
<evidence type="ECO:0000313" key="3">
    <source>
        <dbReference type="Proteomes" id="UP001208131"/>
    </source>
</evidence>
<dbReference type="AlphaFoldDB" id="A0AAE3IG98"/>
<dbReference type="Proteomes" id="UP001208131">
    <property type="component" value="Unassembled WGS sequence"/>
</dbReference>
<keyword evidence="3" id="KW-1185">Reference proteome</keyword>
<accession>A0AAE3IG98</accession>
<sequence>METKHKKLTSKAGLTIPKDIRLAAGFAGGMAVDIEKTADGIMIRKHRPTCCYCGSVDNVRSIKGRDTCRNCAEEIIEEVKTAYGSV</sequence>
<gene>
    <name evidence="2" type="ORF">OCV57_05120</name>
</gene>
<dbReference type="SMART" id="SM00966">
    <property type="entry name" value="SpoVT_AbrB"/>
    <property type="match status" value="1"/>
</dbReference>
<organism evidence="2 3">
    <name type="scientific">Hominimerdicola aceti</name>
    <dbReference type="NCBI Taxonomy" id="2981726"/>
    <lineage>
        <taxon>Bacteria</taxon>
        <taxon>Bacillati</taxon>
        <taxon>Bacillota</taxon>
        <taxon>Clostridia</taxon>
        <taxon>Eubacteriales</taxon>
        <taxon>Oscillospiraceae</taxon>
        <taxon>Hominimerdicola</taxon>
    </lineage>
</organism>
<protein>
    <submittedName>
        <fullName evidence="2">AbrB/MazE/SpoVT family DNA-binding domain-containing protein</fullName>
    </submittedName>
</protein>
<dbReference type="InterPro" id="IPR037914">
    <property type="entry name" value="SpoVT-AbrB_sf"/>
</dbReference>
<dbReference type="InterPro" id="IPR007159">
    <property type="entry name" value="SpoVT-AbrB_dom"/>
</dbReference>
<keyword evidence="2" id="KW-0238">DNA-binding</keyword>
<dbReference type="EMBL" id="JAOQJZ010000004">
    <property type="protein sequence ID" value="MCU6705310.1"/>
    <property type="molecule type" value="Genomic_DNA"/>
</dbReference>
<feature type="domain" description="SpoVT-AbrB" evidence="1">
    <location>
        <begin position="6"/>
        <end position="49"/>
    </location>
</feature>
<dbReference type="RefSeq" id="WP_041337544.1">
    <property type="nucleotide sequence ID" value="NZ_JAOQJZ010000004.1"/>
</dbReference>
<dbReference type="SUPFAM" id="SSF89447">
    <property type="entry name" value="AbrB/MazE/MraZ-like"/>
    <property type="match status" value="1"/>
</dbReference>
<name>A0AAE3IG98_9FIRM</name>